<protein>
    <submittedName>
        <fullName evidence="2">Uncharacterized protein</fullName>
    </submittedName>
</protein>
<name>A0A2H0BUZ4_9BACT</name>
<dbReference type="AlphaFoldDB" id="A0A2H0BUZ4"/>
<sequence>MGHPIMSTKQILFLLVVLLVALFVYQYFYEGQALNFSGFVFERQKNQTLIESNFVKQPKIDKEAAIIGEVKLEEVNQNSAVLALDAKSKVGKVTEMVIWTDNNQVSDWLEYNTTFTIETTAETQVVYVKFRDDKAYESIAYAISIEQF</sequence>
<organism evidence="2 3">
    <name type="scientific">Candidatus Roizmanbacteria bacterium CG22_combo_CG10-13_8_21_14_all_38_20</name>
    <dbReference type="NCBI Taxonomy" id="1974862"/>
    <lineage>
        <taxon>Bacteria</taxon>
        <taxon>Candidatus Roizmaniibacteriota</taxon>
    </lineage>
</organism>
<proteinExistence type="predicted"/>
<evidence type="ECO:0000256" key="1">
    <source>
        <dbReference type="SAM" id="Phobius"/>
    </source>
</evidence>
<dbReference type="Proteomes" id="UP000231246">
    <property type="component" value="Unassembled WGS sequence"/>
</dbReference>
<evidence type="ECO:0000313" key="3">
    <source>
        <dbReference type="Proteomes" id="UP000231246"/>
    </source>
</evidence>
<keyword evidence="1" id="KW-0472">Membrane</keyword>
<gene>
    <name evidence="2" type="ORF">COW99_03750</name>
</gene>
<reference evidence="2 3" key="1">
    <citation type="submission" date="2017-09" db="EMBL/GenBank/DDBJ databases">
        <title>Depth-based differentiation of microbial function through sediment-hosted aquifers and enrichment of novel symbionts in the deep terrestrial subsurface.</title>
        <authorList>
            <person name="Probst A.J."/>
            <person name="Ladd B."/>
            <person name="Jarett J.K."/>
            <person name="Geller-Mcgrath D.E."/>
            <person name="Sieber C.M."/>
            <person name="Emerson J.B."/>
            <person name="Anantharaman K."/>
            <person name="Thomas B.C."/>
            <person name="Malmstrom R."/>
            <person name="Stieglmeier M."/>
            <person name="Klingl A."/>
            <person name="Woyke T."/>
            <person name="Ryan C.M."/>
            <person name="Banfield J.F."/>
        </authorList>
    </citation>
    <scope>NUCLEOTIDE SEQUENCE [LARGE SCALE GENOMIC DNA]</scope>
    <source>
        <strain evidence="2">CG22_combo_CG10-13_8_21_14_all_38_20</strain>
    </source>
</reference>
<evidence type="ECO:0000313" key="2">
    <source>
        <dbReference type="EMBL" id="PIP61506.1"/>
    </source>
</evidence>
<keyword evidence="1" id="KW-0812">Transmembrane</keyword>
<dbReference type="EMBL" id="PCTA01000025">
    <property type="protein sequence ID" value="PIP61506.1"/>
    <property type="molecule type" value="Genomic_DNA"/>
</dbReference>
<accession>A0A2H0BUZ4</accession>
<keyword evidence="1" id="KW-1133">Transmembrane helix</keyword>
<feature type="transmembrane region" description="Helical" evidence="1">
    <location>
        <begin position="12"/>
        <end position="29"/>
    </location>
</feature>
<comment type="caution">
    <text evidence="2">The sequence shown here is derived from an EMBL/GenBank/DDBJ whole genome shotgun (WGS) entry which is preliminary data.</text>
</comment>